<proteinExistence type="predicted"/>
<dbReference type="PANTHER" id="PTHR19303">
    <property type="entry name" value="TRANSPOSON"/>
    <property type="match status" value="1"/>
</dbReference>
<protein>
    <recommendedName>
        <fullName evidence="2">DDE-1 domain-containing protein</fullName>
    </recommendedName>
</protein>
<dbReference type="PANTHER" id="PTHR19303:SF74">
    <property type="entry name" value="POGO TRANSPOSABLE ELEMENT WITH KRAB DOMAIN"/>
    <property type="match status" value="1"/>
</dbReference>
<dbReference type="Proteomes" id="UP000494106">
    <property type="component" value="Unassembled WGS sequence"/>
</dbReference>
<name>A0A8S0YTI1_ARCPL</name>
<dbReference type="GO" id="GO:0003677">
    <property type="term" value="F:DNA binding"/>
    <property type="evidence" value="ECO:0007669"/>
    <property type="project" value="TreeGrafter"/>
</dbReference>
<dbReference type="EMBL" id="CADEBC010000100">
    <property type="protein sequence ID" value="CAB3222806.1"/>
    <property type="molecule type" value="Genomic_DNA"/>
</dbReference>
<feature type="compositionally biased region" description="Basic and acidic residues" evidence="1">
    <location>
        <begin position="455"/>
        <end position="466"/>
    </location>
</feature>
<gene>
    <name evidence="3" type="ORF">APLA_LOCUS1282</name>
</gene>
<evidence type="ECO:0000259" key="2">
    <source>
        <dbReference type="Pfam" id="PF03184"/>
    </source>
</evidence>
<dbReference type="Pfam" id="PF03184">
    <property type="entry name" value="DDE_1"/>
    <property type="match status" value="1"/>
</dbReference>
<dbReference type="GO" id="GO:0005634">
    <property type="term" value="C:nucleus"/>
    <property type="evidence" value="ECO:0007669"/>
    <property type="project" value="TreeGrafter"/>
</dbReference>
<dbReference type="OrthoDB" id="10072016at2759"/>
<evidence type="ECO:0000313" key="4">
    <source>
        <dbReference type="Proteomes" id="UP000494106"/>
    </source>
</evidence>
<accession>A0A8S0YTI1</accession>
<dbReference type="InterPro" id="IPR050863">
    <property type="entry name" value="CenT-Element_Derived"/>
</dbReference>
<reference evidence="3 4" key="1">
    <citation type="submission" date="2020-04" db="EMBL/GenBank/DDBJ databases">
        <authorList>
            <person name="Wallbank WR R."/>
            <person name="Pardo Diaz C."/>
            <person name="Kozak K."/>
            <person name="Martin S."/>
            <person name="Jiggins C."/>
            <person name="Moest M."/>
            <person name="Warren A I."/>
            <person name="Byers J.R.P. K."/>
            <person name="Montejo-Kovacevich G."/>
            <person name="Yen C E."/>
        </authorList>
    </citation>
    <scope>NUCLEOTIDE SEQUENCE [LARGE SCALE GENOMIC DNA]</scope>
</reference>
<evidence type="ECO:0000313" key="3">
    <source>
        <dbReference type="EMBL" id="CAB3222806.1"/>
    </source>
</evidence>
<dbReference type="InterPro" id="IPR004875">
    <property type="entry name" value="DDE_SF_endonuclease_dom"/>
</dbReference>
<feature type="region of interest" description="Disordered" evidence="1">
    <location>
        <begin position="448"/>
        <end position="476"/>
    </location>
</feature>
<evidence type="ECO:0000256" key="1">
    <source>
        <dbReference type="SAM" id="MobiDB-lite"/>
    </source>
</evidence>
<dbReference type="Gene3D" id="3.30.420.10">
    <property type="entry name" value="Ribonuclease H-like superfamily/Ribonuclease H"/>
    <property type="match status" value="1"/>
</dbReference>
<dbReference type="AlphaFoldDB" id="A0A8S0YTI1"/>
<feature type="domain" description="DDE-1" evidence="2">
    <location>
        <begin position="213"/>
        <end position="340"/>
    </location>
</feature>
<organism evidence="3 4">
    <name type="scientific">Arctia plantaginis</name>
    <name type="common">Wood tiger moth</name>
    <name type="synonym">Phalaena plantaginis</name>
    <dbReference type="NCBI Taxonomy" id="874455"/>
    <lineage>
        <taxon>Eukaryota</taxon>
        <taxon>Metazoa</taxon>
        <taxon>Ecdysozoa</taxon>
        <taxon>Arthropoda</taxon>
        <taxon>Hexapoda</taxon>
        <taxon>Insecta</taxon>
        <taxon>Pterygota</taxon>
        <taxon>Neoptera</taxon>
        <taxon>Endopterygota</taxon>
        <taxon>Lepidoptera</taxon>
        <taxon>Glossata</taxon>
        <taxon>Ditrysia</taxon>
        <taxon>Noctuoidea</taxon>
        <taxon>Erebidae</taxon>
        <taxon>Arctiinae</taxon>
        <taxon>Arctia</taxon>
    </lineage>
</organism>
<sequence length="803" mass="91791">MGNKKKQSRRKPGARNYADYSKEMLEVAADLVRNKVISSYEAENQFGIPRRTIVNKSKNIHNKSFGRPTVLSTEEEVHIADVVNLSAEFGCPLTLLDLRIVVYNYILKSGKDHLFNGKMPGERWARAFLQRHNFSQRATQNIKKSRAAKTVEEINEFYKNLETSLKDVPASNILNFDETNLSDDPGSKKCIFKRGTKHPERVINASKSAVSIMFSGTADGYCLPPYVVYKAEHLWTRWCENGPKNARYNRTKSGWFDMMCFDDWFTTIVLPWARSRDGIKLVIGDNLASHLSVDTIQLCQSENIRFVFLPKNATHLTQPLDVAFFGPMKRLWREILTNYKATYSTVSTINKCHFPQLLQELMTKIDMTKETNICKGFEGSGIFPFNPSRAMLKIPTVQEENTRQFDVSLLEFLQRNRRSQPMKTGLNSKLTVVPGKSISTEEAEELAKAKKMKKDTKITKKREKNDSMGTKPGPSKITTVKKKIKYAETQNPGLIDTYELDKGATLEENSTQLHSSSSKLKNPENLRRLCITAINIYLHPLAVDSNEFVHCLKNLPKKSKMNTPFYEDAPECLQPKGVNPEQFKNPNQNKKPKIIITSNIVIKEASPEKGIVLRDITKTQINKRKRRQAGTSQRQSFTIKKKKKLIYQSDSSLTSETSFHAADDSDYENFDNYIASCLQEQEEQENIEQENRCPFGLSDINFHEEGPRLQENSWIIAKFASKKSVKHFIGNVLSTNDQIPTVKFVRKVKNAKSDKGTVFTYPNIEDICAVHDLNDIIAVLPDPQISRRGHFIFIFDFDKYNIQ</sequence>
<keyword evidence="4" id="KW-1185">Reference proteome</keyword>
<comment type="caution">
    <text evidence="3">The sequence shown here is derived from an EMBL/GenBank/DDBJ whole genome shotgun (WGS) entry which is preliminary data.</text>
</comment>
<dbReference type="InterPro" id="IPR036397">
    <property type="entry name" value="RNaseH_sf"/>
</dbReference>